<accession>A0A7J6WNT9</accession>
<reference evidence="5 6" key="1">
    <citation type="submission" date="2020-06" db="EMBL/GenBank/DDBJ databases">
        <title>Transcriptomic and genomic resources for Thalictrum thalictroides and T. hernandezii: Facilitating candidate gene discovery in an emerging model plant lineage.</title>
        <authorList>
            <person name="Arias T."/>
            <person name="Riano-Pachon D.M."/>
            <person name="Di Stilio V.S."/>
        </authorList>
    </citation>
    <scope>NUCLEOTIDE SEQUENCE [LARGE SCALE GENOMIC DNA]</scope>
    <source>
        <strain evidence="6">cv. WT478/WT964</strain>
        <tissue evidence="5">Leaves</tissue>
    </source>
</reference>
<sequence length="196" mass="22369">MDRGDKILATSIVASGGYDDKMDGSNILIYTGQGGEPRKGKQAVDQKLKRGNLALKNSMDEGTPVRVIRGFKKIKGESYTLVYDGLYFVKNYWKERGCHGMYVFRYKLERKEGLPELEINELKKISKASARKGIFEGAEKRRCAYISVVNTIDNERPPRFQYKARMEYPQRYNPAPAQGYECIDDECSSFSNSFQS</sequence>
<dbReference type="InterPro" id="IPR036987">
    <property type="entry name" value="SRA-YDG_sf"/>
</dbReference>
<keyword evidence="5" id="KW-0489">Methyltransferase</keyword>
<gene>
    <name evidence="5" type="ORF">FRX31_012620</name>
</gene>
<proteinExistence type="predicted"/>
<dbReference type="GO" id="GO:0005694">
    <property type="term" value="C:chromosome"/>
    <property type="evidence" value="ECO:0007669"/>
    <property type="project" value="UniProtKB-SubCell"/>
</dbReference>
<dbReference type="SMART" id="SM00466">
    <property type="entry name" value="SRA"/>
    <property type="match status" value="1"/>
</dbReference>
<dbReference type="Pfam" id="PF02182">
    <property type="entry name" value="SAD_SRA"/>
    <property type="match status" value="1"/>
</dbReference>
<dbReference type="SUPFAM" id="SSF88697">
    <property type="entry name" value="PUA domain-like"/>
    <property type="match status" value="1"/>
</dbReference>
<protein>
    <submittedName>
        <fullName evidence="5">Histone-lysine N-methyltransferase, H3 lysine-9 specific SUVH5</fullName>
    </submittedName>
</protein>
<evidence type="ECO:0000313" key="6">
    <source>
        <dbReference type="Proteomes" id="UP000554482"/>
    </source>
</evidence>
<dbReference type="EMBL" id="JABWDY010014213">
    <property type="protein sequence ID" value="KAF5197792.1"/>
    <property type="molecule type" value="Genomic_DNA"/>
</dbReference>
<evidence type="ECO:0000313" key="5">
    <source>
        <dbReference type="EMBL" id="KAF5197792.1"/>
    </source>
</evidence>
<evidence type="ECO:0000256" key="3">
    <source>
        <dbReference type="PROSITE-ProRule" id="PRU00358"/>
    </source>
</evidence>
<dbReference type="AlphaFoldDB" id="A0A7J6WNT9"/>
<dbReference type="InterPro" id="IPR003105">
    <property type="entry name" value="SRA_YDG"/>
</dbReference>
<dbReference type="GO" id="GO:0042054">
    <property type="term" value="F:histone methyltransferase activity"/>
    <property type="evidence" value="ECO:0007669"/>
    <property type="project" value="TreeGrafter"/>
</dbReference>
<dbReference type="PANTHER" id="PTHR45660:SF46">
    <property type="entry name" value="HISTONE-LYSINE N-METHYLTRANSFERASE, H3 LYSINE-9 SPECIFIC SUVH6"/>
    <property type="match status" value="1"/>
</dbReference>
<evidence type="ECO:0000256" key="1">
    <source>
        <dbReference type="ARBA" id="ARBA00004286"/>
    </source>
</evidence>
<dbReference type="OrthoDB" id="5792673at2759"/>
<feature type="domain" description="YDG" evidence="4">
    <location>
        <begin position="1"/>
        <end position="110"/>
    </location>
</feature>
<dbReference type="Gene3D" id="2.30.280.10">
    <property type="entry name" value="SRA-YDG"/>
    <property type="match status" value="1"/>
</dbReference>
<organism evidence="5 6">
    <name type="scientific">Thalictrum thalictroides</name>
    <name type="common">Rue-anemone</name>
    <name type="synonym">Anemone thalictroides</name>
    <dbReference type="NCBI Taxonomy" id="46969"/>
    <lineage>
        <taxon>Eukaryota</taxon>
        <taxon>Viridiplantae</taxon>
        <taxon>Streptophyta</taxon>
        <taxon>Embryophyta</taxon>
        <taxon>Tracheophyta</taxon>
        <taxon>Spermatophyta</taxon>
        <taxon>Magnoliopsida</taxon>
        <taxon>Ranunculales</taxon>
        <taxon>Ranunculaceae</taxon>
        <taxon>Thalictroideae</taxon>
        <taxon>Thalictrum</taxon>
    </lineage>
</organism>
<name>A0A7J6WNT9_THATH</name>
<dbReference type="InterPro" id="IPR051357">
    <property type="entry name" value="H3K9_HMTase_SUVAR3-9"/>
</dbReference>
<dbReference type="GO" id="GO:0032259">
    <property type="term" value="P:methylation"/>
    <property type="evidence" value="ECO:0007669"/>
    <property type="project" value="UniProtKB-KW"/>
</dbReference>
<comment type="caution">
    <text evidence="5">The sequence shown here is derived from an EMBL/GenBank/DDBJ whole genome shotgun (WGS) entry which is preliminary data.</text>
</comment>
<keyword evidence="6" id="KW-1185">Reference proteome</keyword>
<keyword evidence="2 3" id="KW-0539">Nucleus</keyword>
<dbReference type="PANTHER" id="PTHR45660">
    <property type="entry name" value="HISTONE-LYSINE N-METHYLTRANSFERASE SETMAR"/>
    <property type="match status" value="1"/>
</dbReference>
<dbReference type="PROSITE" id="PS51015">
    <property type="entry name" value="YDG"/>
    <property type="match status" value="1"/>
</dbReference>
<dbReference type="InterPro" id="IPR046341">
    <property type="entry name" value="SET_dom_sf"/>
</dbReference>
<evidence type="ECO:0000256" key="2">
    <source>
        <dbReference type="ARBA" id="ARBA00023242"/>
    </source>
</evidence>
<dbReference type="GO" id="GO:0005634">
    <property type="term" value="C:nucleus"/>
    <property type="evidence" value="ECO:0007669"/>
    <property type="project" value="UniProtKB-SubCell"/>
</dbReference>
<comment type="subcellular location">
    <subcellularLocation>
        <location evidence="1">Chromosome</location>
    </subcellularLocation>
    <subcellularLocation>
        <location evidence="3">Nucleus</location>
    </subcellularLocation>
</comment>
<keyword evidence="5" id="KW-0808">Transferase</keyword>
<evidence type="ECO:0000259" key="4">
    <source>
        <dbReference type="PROSITE" id="PS51015"/>
    </source>
</evidence>
<dbReference type="InterPro" id="IPR015947">
    <property type="entry name" value="PUA-like_sf"/>
</dbReference>
<dbReference type="GO" id="GO:0003690">
    <property type="term" value="F:double-stranded DNA binding"/>
    <property type="evidence" value="ECO:0007669"/>
    <property type="project" value="TreeGrafter"/>
</dbReference>
<dbReference type="Proteomes" id="UP000554482">
    <property type="component" value="Unassembled WGS sequence"/>
</dbReference>
<dbReference type="Gene3D" id="2.170.270.10">
    <property type="entry name" value="SET domain"/>
    <property type="match status" value="1"/>
</dbReference>